<reference evidence="1" key="1">
    <citation type="submission" date="2014-09" db="EMBL/GenBank/DDBJ databases">
        <authorList>
            <person name="Magalhaes I.L.F."/>
            <person name="Oliveira U."/>
            <person name="Santos F.R."/>
            <person name="Vidigal T.H.D.A."/>
            <person name="Brescovit A.D."/>
            <person name="Santos A.J."/>
        </authorList>
    </citation>
    <scope>NUCLEOTIDE SEQUENCE</scope>
    <source>
        <tissue evidence="1">Shoot tissue taken approximately 20 cm above the soil surface</tissue>
    </source>
</reference>
<sequence length="47" mass="5637">MQFMRYFRMFHASASREDTSNSVFSPYQFINHISTLKNRLLSTAKNY</sequence>
<dbReference type="EMBL" id="GBRH01201057">
    <property type="protein sequence ID" value="JAD96838.1"/>
    <property type="molecule type" value="Transcribed_RNA"/>
</dbReference>
<proteinExistence type="predicted"/>
<organism evidence="1">
    <name type="scientific">Arundo donax</name>
    <name type="common">Giant reed</name>
    <name type="synonym">Donax arundinaceus</name>
    <dbReference type="NCBI Taxonomy" id="35708"/>
    <lineage>
        <taxon>Eukaryota</taxon>
        <taxon>Viridiplantae</taxon>
        <taxon>Streptophyta</taxon>
        <taxon>Embryophyta</taxon>
        <taxon>Tracheophyta</taxon>
        <taxon>Spermatophyta</taxon>
        <taxon>Magnoliopsida</taxon>
        <taxon>Liliopsida</taxon>
        <taxon>Poales</taxon>
        <taxon>Poaceae</taxon>
        <taxon>PACMAD clade</taxon>
        <taxon>Arundinoideae</taxon>
        <taxon>Arundineae</taxon>
        <taxon>Arundo</taxon>
    </lineage>
</organism>
<protein>
    <submittedName>
        <fullName evidence="1">Uncharacterized protein</fullName>
    </submittedName>
</protein>
<dbReference type="AlphaFoldDB" id="A0A0A9ECU1"/>
<reference evidence="1" key="2">
    <citation type="journal article" date="2015" name="Data Brief">
        <title>Shoot transcriptome of the giant reed, Arundo donax.</title>
        <authorList>
            <person name="Barrero R.A."/>
            <person name="Guerrero F.D."/>
            <person name="Moolhuijzen P."/>
            <person name="Goolsby J.A."/>
            <person name="Tidwell J."/>
            <person name="Bellgard S.E."/>
            <person name="Bellgard M.I."/>
        </authorList>
    </citation>
    <scope>NUCLEOTIDE SEQUENCE</scope>
    <source>
        <tissue evidence="1">Shoot tissue taken approximately 20 cm above the soil surface</tissue>
    </source>
</reference>
<evidence type="ECO:0000313" key="1">
    <source>
        <dbReference type="EMBL" id="JAD96838.1"/>
    </source>
</evidence>
<accession>A0A0A9ECU1</accession>
<name>A0A0A9ECU1_ARUDO</name>